<dbReference type="PANTHER" id="PTHR42682">
    <property type="entry name" value="HYDROGENASE-4 COMPONENT F"/>
    <property type="match status" value="1"/>
</dbReference>
<keyword evidence="3 7" id="KW-0812">Transmembrane</keyword>
<keyword evidence="2" id="KW-1003">Cell membrane</keyword>
<evidence type="ECO:0000256" key="4">
    <source>
        <dbReference type="ARBA" id="ARBA00022989"/>
    </source>
</evidence>
<evidence type="ECO:0000256" key="2">
    <source>
        <dbReference type="ARBA" id="ARBA00022475"/>
    </source>
</evidence>
<feature type="transmembrane region" description="Helical" evidence="8">
    <location>
        <begin position="312"/>
        <end position="334"/>
    </location>
</feature>
<feature type="transmembrane region" description="Helical" evidence="8">
    <location>
        <begin position="104"/>
        <end position="121"/>
    </location>
</feature>
<comment type="caution">
    <text evidence="10">The sequence shown here is derived from an EMBL/GenBank/DDBJ whole genome shotgun (WGS) entry which is preliminary data.</text>
</comment>
<keyword evidence="5" id="KW-0560">Oxidoreductase</keyword>
<feature type="transmembrane region" description="Helical" evidence="8">
    <location>
        <begin position="371"/>
        <end position="394"/>
    </location>
</feature>
<feature type="transmembrane region" description="Helical" evidence="8">
    <location>
        <begin position="450"/>
        <end position="468"/>
    </location>
</feature>
<dbReference type="GO" id="GO:0005886">
    <property type="term" value="C:plasma membrane"/>
    <property type="evidence" value="ECO:0007669"/>
    <property type="project" value="UniProtKB-SubCell"/>
</dbReference>
<dbReference type="PATRIC" id="fig|1618642.3.peg.505"/>
<evidence type="ECO:0000313" key="11">
    <source>
        <dbReference type="Proteomes" id="UP000034137"/>
    </source>
</evidence>
<evidence type="ECO:0000256" key="1">
    <source>
        <dbReference type="ARBA" id="ARBA00004651"/>
    </source>
</evidence>
<evidence type="ECO:0000256" key="8">
    <source>
        <dbReference type="SAM" id="Phobius"/>
    </source>
</evidence>
<keyword evidence="4 8" id="KW-1133">Transmembrane helix</keyword>
<name>A0A0G0Q5X7_9BACT</name>
<feature type="transmembrane region" description="Helical" evidence="8">
    <location>
        <begin position="245"/>
        <end position="266"/>
    </location>
</feature>
<dbReference type="InterPro" id="IPR052175">
    <property type="entry name" value="ComplexI-like_HydComp"/>
</dbReference>
<dbReference type="PANTHER" id="PTHR42682:SF5">
    <property type="entry name" value="HYDROGENASE-4 COMPONENT F"/>
    <property type="match status" value="1"/>
</dbReference>
<proteinExistence type="predicted"/>
<protein>
    <submittedName>
        <fullName evidence="10">Hydrogenase, membrane subunit 1-like protein (EchA-like)</fullName>
    </submittedName>
</protein>
<feature type="transmembrane region" description="Helical" evidence="8">
    <location>
        <begin position="158"/>
        <end position="178"/>
    </location>
</feature>
<dbReference type="AlphaFoldDB" id="A0A0G0Q5X7"/>
<dbReference type="Pfam" id="PF00361">
    <property type="entry name" value="Proton_antipo_M"/>
    <property type="match status" value="1"/>
</dbReference>
<feature type="transmembrane region" description="Helical" evidence="8">
    <location>
        <begin position="65"/>
        <end position="89"/>
    </location>
</feature>
<feature type="transmembrane region" description="Helical" evidence="8">
    <location>
        <begin position="30"/>
        <end position="53"/>
    </location>
</feature>
<feature type="transmembrane region" description="Helical" evidence="8">
    <location>
        <begin position="406"/>
        <end position="429"/>
    </location>
</feature>
<dbReference type="InterPro" id="IPR001750">
    <property type="entry name" value="ND/Mrp_TM"/>
</dbReference>
<evidence type="ECO:0000256" key="3">
    <source>
        <dbReference type="ARBA" id="ARBA00022692"/>
    </source>
</evidence>
<dbReference type="Proteomes" id="UP000034137">
    <property type="component" value="Unassembled WGS sequence"/>
</dbReference>
<sequence>MIFIILAVLLCASLAVLLIANEKNIRMVSLAMAVVGGGLVFALALPVLFGFTSSWSSQLVLVDRFSSLMASLVAFVYVAATIVSVRYIGHEYKEGILNRDDARLYFSLLHLFALSMLVTVLTNNTLLMWIALEGTTLSSTFLVGLYRKKTSVEAAWKYIIICTTGISLGLIGILLLGYGSRLAGLSGADLFLLTSLQNNAPLIQDGIAKLAFVFLFVGFGAKVGLAPMHTWLPDAHSKAPSPISALFSGILLNVALYAIMRFAFVVNGSLQSDWTSHFFLFFGVASIVLSALMMLVQTNYKRMLAYSSIEHMGLITFALGLSPLGAIASVIHMIGHTFTKSMLFFGAGEILLNWKTTTVEKVRGVFAEDRYTAILFIVGMLAIVAMPPSALFVSEYTMFVAALSKYPVLALIILVSLSVIAYAMLRLIVPMLFFNGKSDETKKHKWNSTHSVMCLQLIILFSFAAWVTTASGLNFIQGIVVDAVYILK</sequence>
<evidence type="ECO:0000259" key="9">
    <source>
        <dbReference type="Pfam" id="PF00361"/>
    </source>
</evidence>
<evidence type="ECO:0000256" key="5">
    <source>
        <dbReference type="ARBA" id="ARBA00023002"/>
    </source>
</evidence>
<organism evidence="10 11">
    <name type="scientific">Candidatus Falkowbacteria bacterium GW2011_GWF2_39_8</name>
    <dbReference type="NCBI Taxonomy" id="1618642"/>
    <lineage>
        <taxon>Bacteria</taxon>
        <taxon>Candidatus Falkowiibacteriota</taxon>
    </lineage>
</organism>
<reference evidence="10 11" key="1">
    <citation type="journal article" date="2015" name="Nature">
        <title>rRNA introns, odd ribosomes, and small enigmatic genomes across a large radiation of phyla.</title>
        <authorList>
            <person name="Brown C.T."/>
            <person name="Hug L.A."/>
            <person name="Thomas B.C."/>
            <person name="Sharon I."/>
            <person name="Castelle C.J."/>
            <person name="Singh A."/>
            <person name="Wilkins M.J."/>
            <person name="Williams K.H."/>
            <person name="Banfield J.F."/>
        </authorList>
    </citation>
    <scope>NUCLEOTIDE SEQUENCE [LARGE SCALE GENOMIC DNA]</scope>
</reference>
<keyword evidence="6 8" id="KW-0472">Membrane</keyword>
<evidence type="ECO:0000256" key="6">
    <source>
        <dbReference type="ARBA" id="ARBA00023136"/>
    </source>
</evidence>
<feature type="transmembrane region" description="Helical" evidence="8">
    <location>
        <begin position="278"/>
        <end position="300"/>
    </location>
</feature>
<feature type="domain" description="NADH:quinone oxidoreductase/Mrp antiporter transmembrane" evidence="9">
    <location>
        <begin position="123"/>
        <end position="420"/>
    </location>
</feature>
<evidence type="ECO:0000313" key="10">
    <source>
        <dbReference type="EMBL" id="KKR32736.1"/>
    </source>
</evidence>
<gene>
    <name evidence="10" type="ORF">UT64_C0024G0005</name>
</gene>
<evidence type="ECO:0000256" key="7">
    <source>
        <dbReference type="RuleBase" id="RU000320"/>
    </source>
</evidence>
<dbReference type="GO" id="GO:0016491">
    <property type="term" value="F:oxidoreductase activity"/>
    <property type="evidence" value="ECO:0007669"/>
    <property type="project" value="UniProtKB-KW"/>
</dbReference>
<accession>A0A0G0Q5X7</accession>
<dbReference type="PRINTS" id="PR01434">
    <property type="entry name" value="NADHDHGNASE5"/>
</dbReference>
<comment type="subcellular location">
    <subcellularLocation>
        <location evidence="1">Cell membrane</location>
        <topology evidence="1">Multi-pass membrane protein</topology>
    </subcellularLocation>
    <subcellularLocation>
        <location evidence="7">Membrane</location>
        <topology evidence="7">Multi-pass membrane protein</topology>
    </subcellularLocation>
</comment>
<feature type="transmembrane region" description="Helical" evidence="8">
    <location>
        <begin position="207"/>
        <end position="225"/>
    </location>
</feature>
<dbReference type="EMBL" id="LBXO01000024">
    <property type="protein sequence ID" value="KKR32736.1"/>
    <property type="molecule type" value="Genomic_DNA"/>
</dbReference>